<dbReference type="eggNOG" id="COG2856">
    <property type="taxonomic scope" value="Bacteria"/>
</dbReference>
<dbReference type="Pfam" id="PF06114">
    <property type="entry name" value="Peptidase_M78"/>
    <property type="match status" value="1"/>
</dbReference>
<dbReference type="PANTHER" id="PTHR43236">
    <property type="entry name" value="ANTITOXIN HIGA1"/>
    <property type="match status" value="1"/>
</dbReference>
<dbReference type="Gene3D" id="1.10.10.2910">
    <property type="match status" value="1"/>
</dbReference>
<accession>K4LCM1</accession>
<sequence length="257" mass="29893">MSLSPVFYARQLRHELKLTGAVDLSLVADRMNIRIFEEALDAEGYLIQKGKEARIIINNNIGYETRKCFTIAHELGHFYMPHHQESIFRCLARDIQSYCSDRKLEYEANEFAGEFLLPAQELEKRLLQPPNLDMIKEFSKIYGTSLTATAVKVVQLTCEKIAVVLSESGEIKWFRKSESFPYWINKGPLHEWTYAYDFFSAGKSLPETPQKVQAMAWCQGVSREELIFEESMAFPNLNIVMTLLYIPYEEECDAFWW</sequence>
<gene>
    <name evidence="2" type="ordered locus">Tph_c02560</name>
</gene>
<dbReference type="OrthoDB" id="9816277at2"/>
<evidence type="ECO:0000313" key="3">
    <source>
        <dbReference type="Proteomes" id="UP000000467"/>
    </source>
</evidence>
<organism evidence="2 3">
    <name type="scientific">Thermacetogenium phaeum (strain ATCC BAA-254 / DSM 26808 / PB)</name>
    <dbReference type="NCBI Taxonomy" id="1089553"/>
    <lineage>
        <taxon>Bacteria</taxon>
        <taxon>Bacillati</taxon>
        <taxon>Bacillota</taxon>
        <taxon>Clostridia</taxon>
        <taxon>Thermoanaerobacterales</taxon>
        <taxon>Thermoanaerobacteraceae</taxon>
        <taxon>Thermacetogenium</taxon>
    </lineage>
</organism>
<dbReference type="AlphaFoldDB" id="K4LCM1"/>
<feature type="domain" description="IrrE N-terminal-like" evidence="1">
    <location>
        <begin position="28"/>
        <end position="133"/>
    </location>
</feature>
<dbReference type="KEGG" id="tpz:Tph_c02560"/>
<name>K4LCM1_THEPS</name>
<reference evidence="2 3" key="1">
    <citation type="journal article" date="2012" name="BMC Genomics">
        <title>Genome-guided analysis of physiological and morphological traits of the fermentative acetate oxidizer Thermacetogenium phaeum.</title>
        <authorList>
            <person name="Oehler D."/>
            <person name="Poehlein A."/>
            <person name="Leimbach A."/>
            <person name="Muller N."/>
            <person name="Daniel R."/>
            <person name="Gottschalk G."/>
            <person name="Schink B."/>
        </authorList>
    </citation>
    <scope>NUCLEOTIDE SEQUENCE [LARGE SCALE GENOMIC DNA]</scope>
    <source>
        <strain evidence="3">ATCC BAA-254 / DSM 26808 / PB</strain>
    </source>
</reference>
<keyword evidence="3" id="KW-1185">Reference proteome</keyword>
<dbReference type="PANTHER" id="PTHR43236:SF2">
    <property type="entry name" value="BLL0069 PROTEIN"/>
    <property type="match status" value="1"/>
</dbReference>
<proteinExistence type="predicted"/>
<dbReference type="EMBL" id="CP003732">
    <property type="protein sequence ID" value="AFV10503.1"/>
    <property type="molecule type" value="Genomic_DNA"/>
</dbReference>
<evidence type="ECO:0000313" key="2">
    <source>
        <dbReference type="EMBL" id="AFV10503.1"/>
    </source>
</evidence>
<dbReference type="InterPro" id="IPR052345">
    <property type="entry name" value="Rad_response_metalloprotease"/>
</dbReference>
<protein>
    <recommendedName>
        <fullName evidence="1">IrrE N-terminal-like domain-containing protein</fullName>
    </recommendedName>
</protein>
<evidence type="ECO:0000259" key="1">
    <source>
        <dbReference type="Pfam" id="PF06114"/>
    </source>
</evidence>
<dbReference type="HOGENOM" id="CLU_075752_0_0_9"/>
<dbReference type="Proteomes" id="UP000000467">
    <property type="component" value="Chromosome"/>
</dbReference>
<dbReference type="STRING" id="1089553.Tph_c02560"/>
<dbReference type="InterPro" id="IPR010359">
    <property type="entry name" value="IrrE_HExxH"/>
</dbReference>